<dbReference type="PANTHER" id="PTHR42743:SF22">
    <property type="entry name" value="D-AMINO-ACID TRANSAMINASE, CHLOROPLASTIC"/>
    <property type="match status" value="1"/>
</dbReference>
<dbReference type="RefSeq" id="WP_015939276.1">
    <property type="nucleotide sequence ID" value="NZ_FPIW01000017.1"/>
</dbReference>
<comment type="caution">
    <text evidence="4">The sequence shown here is derived from an EMBL/GenBank/DDBJ whole genome shotgun (WGS) entry which is preliminary data.</text>
</comment>
<dbReference type="FunFam" id="3.20.10.10:FF:000002">
    <property type="entry name" value="D-alanine aminotransferase"/>
    <property type="match status" value="1"/>
</dbReference>
<evidence type="ECO:0000313" key="4">
    <source>
        <dbReference type="EMBL" id="SFW42225.1"/>
    </source>
</evidence>
<dbReference type="Pfam" id="PF01063">
    <property type="entry name" value="Aminotran_4"/>
    <property type="match status" value="1"/>
</dbReference>
<dbReference type="Proteomes" id="UP000182680">
    <property type="component" value="Unassembled WGS sequence"/>
</dbReference>
<keyword evidence="4" id="KW-0808">Transferase</keyword>
<sequence length="320" mass="34774">MKAVDAHTYLAALLAAPRPGSENVLAFYDHRVGHICTDAALLLLPLDDHICHRGDGLFESISYRQGRLFSFDQHLARLKDGAAALGIPPPCPWDTLRRIILDVARASGSDHGDMRIFLSRGPGGFGISPAECPQAGLYVVALRKKFAGQAFYEKGLTAFTSDIPPKQEYLARIKNTNYLPNVFMAMEAARKGMDVAVTFDEDGFMGEAATANVGLVDERGRLLCPELRRILPGTTMLAALELAARRHPGPMTVIEAPIAKEQISTASEMLLFTSSTLCVGVTHFDGKPVGCGEHLGRPGPVARWLKDALLRHLMEQGTPF</sequence>
<keyword evidence="3" id="KW-0663">Pyridoxal phosphate</keyword>
<protein>
    <submittedName>
        <fullName evidence="4">Branched-chain amino acid aminotransferase</fullName>
    </submittedName>
</protein>
<comment type="similarity">
    <text evidence="2">Belongs to the class-IV pyridoxal-phosphate-dependent aminotransferase family.</text>
</comment>
<dbReference type="InterPro" id="IPR043132">
    <property type="entry name" value="BCAT-like_C"/>
</dbReference>
<dbReference type="EMBL" id="FPIW01000017">
    <property type="protein sequence ID" value="SFW42225.1"/>
    <property type="molecule type" value="Genomic_DNA"/>
</dbReference>
<evidence type="ECO:0000256" key="2">
    <source>
        <dbReference type="ARBA" id="ARBA00009320"/>
    </source>
</evidence>
<dbReference type="Gene3D" id="3.30.470.10">
    <property type="match status" value="1"/>
</dbReference>
<dbReference type="GO" id="GO:0008652">
    <property type="term" value="P:amino acid biosynthetic process"/>
    <property type="evidence" value="ECO:0007669"/>
    <property type="project" value="UniProtKB-ARBA"/>
</dbReference>
<name>A0AA94HSC4_DESDE</name>
<organism evidence="4 5">
    <name type="scientific">Desulfovibrio desulfuricans</name>
    <dbReference type="NCBI Taxonomy" id="876"/>
    <lineage>
        <taxon>Bacteria</taxon>
        <taxon>Pseudomonadati</taxon>
        <taxon>Thermodesulfobacteriota</taxon>
        <taxon>Desulfovibrionia</taxon>
        <taxon>Desulfovibrionales</taxon>
        <taxon>Desulfovibrionaceae</taxon>
        <taxon>Desulfovibrio</taxon>
    </lineage>
</organism>
<dbReference type="InterPro" id="IPR043131">
    <property type="entry name" value="BCAT-like_N"/>
</dbReference>
<gene>
    <name evidence="4" type="ORF">SAMN02910291_01239</name>
</gene>
<dbReference type="SUPFAM" id="SSF56752">
    <property type="entry name" value="D-aminoacid aminotransferase-like PLP-dependent enzymes"/>
    <property type="match status" value="1"/>
</dbReference>
<evidence type="ECO:0000256" key="3">
    <source>
        <dbReference type="ARBA" id="ARBA00022898"/>
    </source>
</evidence>
<reference evidence="5" key="1">
    <citation type="submission" date="2016-11" db="EMBL/GenBank/DDBJ databases">
        <authorList>
            <person name="Jaros S."/>
            <person name="Januszkiewicz K."/>
            <person name="Wedrychowicz H."/>
        </authorList>
    </citation>
    <scope>NUCLEOTIDE SEQUENCE [LARGE SCALE GENOMIC DNA]</scope>
    <source>
        <strain evidence="5">DSM 7057</strain>
    </source>
</reference>
<dbReference type="AlphaFoldDB" id="A0AA94HSC4"/>
<dbReference type="OMA" id="FASIWID"/>
<evidence type="ECO:0000256" key="1">
    <source>
        <dbReference type="ARBA" id="ARBA00001933"/>
    </source>
</evidence>
<dbReference type="InterPro" id="IPR001544">
    <property type="entry name" value="Aminotrans_IV"/>
</dbReference>
<dbReference type="GO" id="GO:0046394">
    <property type="term" value="P:carboxylic acid biosynthetic process"/>
    <property type="evidence" value="ECO:0007669"/>
    <property type="project" value="UniProtKB-ARBA"/>
</dbReference>
<keyword evidence="4" id="KW-0032">Aminotransferase</keyword>
<dbReference type="Gene3D" id="3.20.10.10">
    <property type="entry name" value="D-amino Acid Aminotransferase, subunit A, domain 2"/>
    <property type="match status" value="1"/>
</dbReference>
<proteinExistence type="inferred from homology"/>
<dbReference type="GO" id="GO:0008483">
    <property type="term" value="F:transaminase activity"/>
    <property type="evidence" value="ECO:0007669"/>
    <property type="project" value="UniProtKB-KW"/>
</dbReference>
<evidence type="ECO:0000313" key="5">
    <source>
        <dbReference type="Proteomes" id="UP000182680"/>
    </source>
</evidence>
<dbReference type="PANTHER" id="PTHR42743">
    <property type="entry name" value="AMINO-ACID AMINOTRANSFERASE"/>
    <property type="match status" value="1"/>
</dbReference>
<accession>A0AA94HSC4</accession>
<dbReference type="InterPro" id="IPR036038">
    <property type="entry name" value="Aminotransferase-like"/>
</dbReference>
<comment type="cofactor">
    <cofactor evidence="1">
        <name>pyridoxal 5'-phosphate</name>
        <dbReference type="ChEBI" id="CHEBI:597326"/>
    </cofactor>
</comment>
<dbReference type="InterPro" id="IPR050571">
    <property type="entry name" value="Class-IV_PLP-Dep_Aminotrnsfr"/>
</dbReference>